<dbReference type="PANTHER" id="PTHR31286:SF178">
    <property type="entry name" value="DUF4283 DOMAIN-CONTAINING PROTEIN"/>
    <property type="match status" value="1"/>
</dbReference>
<feature type="domain" description="DUF4283" evidence="1">
    <location>
        <begin position="94"/>
        <end position="173"/>
    </location>
</feature>
<sequence>MLVDLGSRGNQAGYKEGLGVVGFLYFDLCFLCFCFSSRFFQVSVFLSECCWVVMSQAGLLGKSSAGQMEGFVQPRRKIKISYFDNSDLIAGYSKTVIGRCFNPQMQDMKSLLLMMPRIWQVERRVAGADLGFGKFQFDFEEEADIVEVLKMEPFHFDFWMVSLVRWTPVVDPAYPSALKFWIRVSDVPIQFWVEPTFRDIGSDMGVV</sequence>
<dbReference type="PANTHER" id="PTHR31286">
    <property type="entry name" value="GLYCINE-RICH CELL WALL STRUCTURAL PROTEIN 1.8-LIKE"/>
    <property type="match status" value="1"/>
</dbReference>
<name>A0ABM1R4W6_CAMSA</name>
<reference evidence="3" key="2">
    <citation type="submission" date="2025-08" db="UniProtKB">
        <authorList>
            <consortium name="RefSeq"/>
        </authorList>
    </citation>
    <scope>IDENTIFICATION</scope>
    <source>
        <tissue evidence="3">Leaf</tissue>
    </source>
</reference>
<organism evidence="2 3">
    <name type="scientific">Camelina sativa</name>
    <name type="common">False flax</name>
    <name type="synonym">Myagrum sativum</name>
    <dbReference type="NCBI Taxonomy" id="90675"/>
    <lineage>
        <taxon>Eukaryota</taxon>
        <taxon>Viridiplantae</taxon>
        <taxon>Streptophyta</taxon>
        <taxon>Embryophyta</taxon>
        <taxon>Tracheophyta</taxon>
        <taxon>Spermatophyta</taxon>
        <taxon>Magnoliopsida</taxon>
        <taxon>eudicotyledons</taxon>
        <taxon>Gunneridae</taxon>
        <taxon>Pentapetalae</taxon>
        <taxon>rosids</taxon>
        <taxon>malvids</taxon>
        <taxon>Brassicales</taxon>
        <taxon>Brassicaceae</taxon>
        <taxon>Camelineae</taxon>
        <taxon>Camelina</taxon>
    </lineage>
</organism>
<proteinExistence type="predicted"/>
<evidence type="ECO:0000313" key="2">
    <source>
        <dbReference type="Proteomes" id="UP000694864"/>
    </source>
</evidence>
<evidence type="ECO:0000259" key="1">
    <source>
        <dbReference type="Pfam" id="PF14111"/>
    </source>
</evidence>
<gene>
    <name evidence="3" type="primary">LOC109129715</name>
</gene>
<protein>
    <submittedName>
        <fullName evidence="3">Uncharacterized protein LOC109129715</fullName>
    </submittedName>
</protein>
<keyword evidence="2" id="KW-1185">Reference proteome</keyword>
<dbReference type="InterPro" id="IPR025558">
    <property type="entry name" value="DUF4283"/>
</dbReference>
<dbReference type="GeneID" id="109129715"/>
<dbReference type="Pfam" id="PF14111">
    <property type="entry name" value="DUF4283"/>
    <property type="match status" value="1"/>
</dbReference>
<dbReference type="InterPro" id="IPR040256">
    <property type="entry name" value="At4g02000-like"/>
</dbReference>
<accession>A0ABM1R4W6</accession>
<dbReference type="RefSeq" id="XP_019094054.1">
    <property type="nucleotide sequence ID" value="XM_019238509.1"/>
</dbReference>
<reference evidence="2" key="1">
    <citation type="journal article" date="2014" name="Nat. Commun.">
        <title>The emerging biofuel crop Camelina sativa retains a highly undifferentiated hexaploid genome structure.</title>
        <authorList>
            <person name="Kagale S."/>
            <person name="Koh C."/>
            <person name="Nixon J."/>
            <person name="Bollina V."/>
            <person name="Clarke W.E."/>
            <person name="Tuteja R."/>
            <person name="Spillane C."/>
            <person name="Robinson S.J."/>
            <person name="Links M.G."/>
            <person name="Clarke C."/>
            <person name="Higgins E.E."/>
            <person name="Huebert T."/>
            <person name="Sharpe A.G."/>
            <person name="Parkin I.A."/>
        </authorList>
    </citation>
    <scope>NUCLEOTIDE SEQUENCE [LARGE SCALE GENOMIC DNA]</scope>
    <source>
        <strain evidence="2">cv. DH55</strain>
    </source>
</reference>
<evidence type="ECO:0000313" key="3">
    <source>
        <dbReference type="RefSeq" id="XP_019094054.1"/>
    </source>
</evidence>
<dbReference type="Proteomes" id="UP000694864">
    <property type="component" value="Chromosome 16"/>
</dbReference>